<organism evidence="1 2">
    <name type="scientific">Nocardia thailandica</name>
    <dbReference type="NCBI Taxonomy" id="257275"/>
    <lineage>
        <taxon>Bacteria</taxon>
        <taxon>Bacillati</taxon>
        <taxon>Actinomycetota</taxon>
        <taxon>Actinomycetes</taxon>
        <taxon>Mycobacteriales</taxon>
        <taxon>Nocardiaceae</taxon>
        <taxon>Nocardia</taxon>
    </lineage>
</organism>
<dbReference type="RefSeq" id="WP_387702927.1">
    <property type="nucleotide sequence ID" value="NZ_JBIAMX010000024.1"/>
</dbReference>
<reference evidence="1 2" key="1">
    <citation type="submission" date="2024-10" db="EMBL/GenBank/DDBJ databases">
        <title>The Natural Products Discovery Center: Release of the First 8490 Sequenced Strains for Exploring Actinobacteria Biosynthetic Diversity.</title>
        <authorList>
            <person name="Kalkreuter E."/>
            <person name="Kautsar S.A."/>
            <person name="Yang D."/>
            <person name="Bader C.D."/>
            <person name="Teijaro C.N."/>
            <person name="Fluegel L."/>
            <person name="Davis C.M."/>
            <person name="Simpson J.R."/>
            <person name="Lauterbach L."/>
            <person name="Steele A.D."/>
            <person name="Gui C."/>
            <person name="Meng S."/>
            <person name="Li G."/>
            <person name="Viehrig K."/>
            <person name="Ye F."/>
            <person name="Su P."/>
            <person name="Kiefer A.F."/>
            <person name="Nichols A."/>
            <person name="Cepeda A.J."/>
            <person name="Yan W."/>
            <person name="Fan B."/>
            <person name="Jiang Y."/>
            <person name="Adhikari A."/>
            <person name="Zheng C.-J."/>
            <person name="Schuster L."/>
            <person name="Cowan T.M."/>
            <person name="Smanski M.J."/>
            <person name="Chevrette M.G."/>
            <person name="De Carvalho L.P.S."/>
            <person name="Shen B."/>
        </authorList>
    </citation>
    <scope>NUCLEOTIDE SEQUENCE [LARGE SCALE GENOMIC DNA]</scope>
    <source>
        <strain evidence="1 2">NPDC004045</strain>
    </source>
</reference>
<evidence type="ECO:0000313" key="2">
    <source>
        <dbReference type="Proteomes" id="UP001601444"/>
    </source>
</evidence>
<gene>
    <name evidence="1" type="ORF">ACFYTF_27805</name>
</gene>
<sequence>MSERIDWKARKTRRPEEGDRAALRDEIVGQARAVRDGGWGEHRTRWSDGRAATVAYLLGDTEVLDELAETEGSVLTRLAADLFGFTDGRKDVEKGLIRTQEWLATVRAELGRG</sequence>
<dbReference type="Proteomes" id="UP001601444">
    <property type="component" value="Unassembled WGS sequence"/>
</dbReference>
<keyword evidence="2" id="KW-1185">Reference proteome</keyword>
<accession>A0ABW6PW75</accession>
<dbReference type="EMBL" id="JBIAMX010000024">
    <property type="protein sequence ID" value="MFF0546649.1"/>
    <property type="molecule type" value="Genomic_DNA"/>
</dbReference>
<protein>
    <submittedName>
        <fullName evidence="1">Uncharacterized protein</fullName>
    </submittedName>
</protein>
<name>A0ABW6PW75_9NOCA</name>
<evidence type="ECO:0000313" key="1">
    <source>
        <dbReference type="EMBL" id="MFF0546649.1"/>
    </source>
</evidence>
<comment type="caution">
    <text evidence="1">The sequence shown here is derived from an EMBL/GenBank/DDBJ whole genome shotgun (WGS) entry which is preliminary data.</text>
</comment>
<proteinExistence type="predicted"/>